<proteinExistence type="predicted"/>
<evidence type="ECO:0000313" key="3">
    <source>
        <dbReference type="Proteomes" id="UP001228690"/>
    </source>
</evidence>
<accession>A0ABY8MK04</accession>
<reference evidence="2 3" key="1">
    <citation type="submission" date="2023-04" db="EMBL/GenBank/DDBJ databases">
        <title>Spirochaete genome identified in red abalone sample constitutes a novel genus.</title>
        <authorList>
            <person name="Sharma S.P."/>
            <person name="Purcell C.M."/>
            <person name="Hyde J.R."/>
            <person name="Severin A.J."/>
        </authorList>
    </citation>
    <scope>NUCLEOTIDE SEQUENCE [LARGE SCALE GENOMIC DNA]</scope>
    <source>
        <strain evidence="2 3">SP-2023</strain>
    </source>
</reference>
<protein>
    <recommendedName>
        <fullName evidence="4">Band 7 domain-containing protein</fullName>
    </recommendedName>
</protein>
<dbReference type="EMBL" id="CP123443">
    <property type="protein sequence ID" value="WGK70352.1"/>
    <property type="molecule type" value="Genomic_DNA"/>
</dbReference>
<dbReference type="RefSeq" id="WP_326928563.1">
    <property type="nucleotide sequence ID" value="NZ_CP123443.1"/>
</dbReference>
<organism evidence="2 3">
    <name type="scientific">Candidatus Haliotispira prima</name>
    <dbReference type="NCBI Taxonomy" id="3034016"/>
    <lineage>
        <taxon>Bacteria</taxon>
        <taxon>Pseudomonadati</taxon>
        <taxon>Spirochaetota</taxon>
        <taxon>Spirochaetia</taxon>
        <taxon>Spirochaetales</taxon>
        <taxon>Spirochaetaceae</taxon>
        <taxon>Candidatus Haliotispira</taxon>
    </lineage>
</organism>
<dbReference type="Proteomes" id="UP001228690">
    <property type="component" value="Chromosome"/>
</dbReference>
<evidence type="ECO:0000313" key="2">
    <source>
        <dbReference type="EMBL" id="WGK70352.1"/>
    </source>
</evidence>
<gene>
    <name evidence="2" type="ORF">P0082_05685</name>
</gene>
<sequence length="362" mass="41605">MKQQHRKKINGLVLVFWLGLIGFVAYRSILPVPTGHGKLYLVRTKFNGYQDRILRPGQYYISWQNLLPGNVQLPAITDQIQKIYLNKTFRLPSATNYESLLPRLASDILRPTFSNSVDSARKQSTTSLPKQNIPEQNSNPFEYRIEMSLSYRFRPEELLAFALNPENAVVPVTGENDEDPPQHSEDPDNPNAVKLQNATTSLTRRLGTKLSERLNQASESMFAEPDSRNSSDAGTVEQHFRSIFDRDFPELQLVTLDVHKYHQPDLELYETVKQYYRELLQQVSGQSLARLLEQQNKRINQELYLRNLEHIGRILTKYPILIRYFAVTRPQNAAGADALSSGLYDDILQDIISQDIPEQTEE</sequence>
<evidence type="ECO:0008006" key="4">
    <source>
        <dbReference type="Google" id="ProtNLM"/>
    </source>
</evidence>
<keyword evidence="3" id="KW-1185">Reference proteome</keyword>
<name>A0ABY8MK04_9SPIO</name>
<feature type="region of interest" description="Disordered" evidence="1">
    <location>
        <begin position="170"/>
        <end position="193"/>
    </location>
</feature>
<evidence type="ECO:0000256" key="1">
    <source>
        <dbReference type="SAM" id="MobiDB-lite"/>
    </source>
</evidence>